<keyword evidence="2" id="KW-1185">Reference proteome</keyword>
<sequence>IMNDDSHLIDPEDREKRVKARVLDERKGPGFFSLWESEDGDVRAEVSYDFDDFSVETKDGDGTKWTIAREEFITQPQSELAVFKERKAAIQARPRGGKDLPASDDLQLAHVESLRLDAVAAHEWAQEEGDEDSIADAQLAAENYSSACEARREGRYAKINSFELVRLRAQNAKDARAARKAGARAAARIKRRVVRLCDALLAKHRIVN</sequence>
<reference evidence="1" key="1">
    <citation type="submission" date="2020-10" db="EMBL/GenBank/DDBJ databases">
        <title>An improved Amphimedon queenslandica hologenome assembly reveals how three proteobacterial symbionts can extend the metabolic phenotypic of their marine sponge host.</title>
        <authorList>
            <person name="Degnan B."/>
            <person name="Degnan S."/>
            <person name="Xiang X."/>
        </authorList>
    </citation>
    <scope>NUCLEOTIDE SEQUENCE</scope>
    <source>
        <strain evidence="1">AqS2</strain>
    </source>
</reference>
<evidence type="ECO:0000313" key="1">
    <source>
        <dbReference type="EMBL" id="MBF2735673.1"/>
    </source>
</evidence>
<accession>A0A930UDQ1</accession>
<dbReference type="EMBL" id="JADHEI010000046">
    <property type="protein sequence ID" value="MBF2735673.1"/>
    <property type="molecule type" value="Genomic_DNA"/>
</dbReference>
<dbReference type="AlphaFoldDB" id="A0A930UDQ1"/>
<feature type="non-terminal residue" evidence="1">
    <location>
        <position position="1"/>
    </location>
</feature>
<name>A0A930UDQ1_9GAMM</name>
<gene>
    <name evidence="1" type="ORF">ISN26_06325</name>
</gene>
<protein>
    <submittedName>
        <fullName evidence="1">Uncharacterized protein</fullName>
    </submittedName>
</protein>
<comment type="caution">
    <text evidence="1">The sequence shown here is derived from an EMBL/GenBank/DDBJ whole genome shotgun (WGS) entry which is preliminary data.</text>
</comment>
<dbReference type="Proteomes" id="UP000604381">
    <property type="component" value="Unassembled WGS sequence"/>
</dbReference>
<evidence type="ECO:0000313" key="2">
    <source>
        <dbReference type="Proteomes" id="UP000604381"/>
    </source>
</evidence>
<proteinExistence type="predicted"/>
<organism evidence="1 2">
    <name type="scientific">Candidatus Amphirhobacter heronislandensis</name>
    <dbReference type="NCBI Taxonomy" id="1732024"/>
    <lineage>
        <taxon>Bacteria</taxon>
        <taxon>Pseudomonadati</taxon>
        <taxon>Pseudomonadota</taxon>
        <taxon>Gammaproteobacteria</taxon>
        <taxon>Candidatus Tethybacterales</taxon>
        <taxon>Candidatus Tethybacteraceae</taxon>
        <taxon>Candidatus Amphirhobacter</taxon>
    </lineage>
</organism>